<dbReference type="SUPFAM" id="SSF63862">
    <property type="entry name" value="Thiamin pyrophosphokinase, substrate-binding domain"/>
    <property type="match status" value="1"/>
</dbReference>
<proteinExistence type="predicted"/>
<keyword evidence="2" id="KW-0547">Nucleotide-binding</keyword>
<dbReference type="Gene3D" id="3.40.50.10240">
    <property type="entry name" value="Thiamin pyrophosphokinase, catalytic domain"/>
    <property type="match status" value="1"/>
</dbReference>
<dbReference type="GO" id="GO:0006772">
    <property type="term" value="P:thiamine metabolic process"/>
    <property type="evidence" value="ECO:0007669"/>
    <property type="project" value="UniProtKB-UniRule"/>
</dbReference>
<dbReference type="PANTHER" id="PTHR41299:SF1">
    <property type="entry name" value="THIAMINE PYROPHOSPHOKINASE"/>
    <property type="match status" value="1"/>
</dbReference>
<dbReference type="RefSeq" id="WP_066445432.1">
    <property type="nucleotide sequence ID" value="NZ_JANKBF010000011.1"/>
</dbReference>
<name>A0A4R3Z345_9FIRM</name>
<evidence type="ECO:0000256" key="5">
    <source>
        <dbReference type="NCBIfam" id="TIGR01378"/>
    </source>
</evidence>
<dbReference type="NCBIfam" id="TIGR01378">
    <property type="entry name" value="thi_PPkinase"/>
    <property type="match status" value="1"/>
</dbReference>
<keyword evidence="4" id="KW-0067">ATP-binding</keyword>
<gene>
    <name evidence="7" type="ORF">EDD60_11073</name>
</gene>
<sequence>MKIGIYGSVYAGNVKDKSIDYIGVDQGIIHLIKQNIKPIIAIGDMDSIEDKDLLKTLKVDEYSCIKDDTDTALALRYAFQQGYDVIDLYGVTQKRMDHFLAVLCLLEKYQDKQLTIYDELNKIYVLPAGKHKILKDEYYYFSVFAFDESIITLKECHYPLNHYYLKRDDPLCVSNQMNNDYAIIENTKAILLIQSK</sequence>
<dbReference type="Pfam" id="PF04265">
    <property type="entry name" value="TPK_B1_binding"/>
    <property type="match status" value="1"/>
</dbReference>
<accession>A0A4R3Z345</accession>
<dbReference type="GO" id="GO:0005524">
    <property type="term" value="F:ATP binding"/>
    <property type="evidence" value="ECO:0007669"/>
    <property type="project" value="UniProtKB-KW"/>
</dbReference>
<dbReference type="AlphaFoldDB" id="A0A4R3Z345"/>
<dbReference type="GO" id="GO:0016301">
    <property type="term" value="F:kinase activity"/>
    <property type="evidence" value="ECO:0007669"/>
    <property type="project" value="UniProtKB-KW"/>
</dbReference>
<keyword evidence="1" id="KW-0808">Transferase</keyword>
<dbReference type="CDD" id="cd07995">
    <property type="entry name" value="TPK"/>
    <property type="match status" value="1"/>
</dbReference>
<evidence type="ECO:0000259" key="6">
    <source>
        <dbReference type="SMART" id="SM00983"/>
    </source>
</evidence>
<dbReference type="SMART" id="SM00983">
    <property type="entry name" value="TPK_B1_binding"/>
    <property type="match status" value="1"/>
</dbReference>
<dbReference type="GO" id="GO:0004788">
    <property type="term" value="F:thiamine diphosphokinase activity"/>
    <property type="evidence" value="ECO:0007669"/>
    <property type="project" value="UniProtKB-UniRule"/>
</dbReference>
<dbReference type="InterPro" id="IPR053149">
    <property type="entry name" value="TPK"/>
</dbReference>
<organism evidence="7 8">
    <name type="scientific">Longibaculum muris</name>
    <dbReference type="NCBI Taxonomy" id="1796628"/>
    <lineage>
        <taxon>Bacteria</taxon>
        <taxon>Bacillati</taxon>
        <taxon>Bacillota</taxon>
        <taxon>Erysipelotrichia</taxon>
        <taxon>Erysipelotrichales</taxon>
        <taxon>Coprobacillaceae</taxon>
        <taxon>Longibaculum</taxon>
    </lineage>
</organism>
<dbReference type="Pfam" id="PF04263">
    <property type="entry name" value="TPK_catalytic"/>
    <property type="match status" value="1"/>
</dbReference>
<evidence type="ECO:0000256" key="4">
    <source>
        <dbReference type="ARBA" id="ARBA00022840"/>
    </source>
</evidence>
<dbReference type="EMBL" id="SMCQ01000010">
    <property type="protein sequence ID" value="TCV99381.1"/>
    <property type="molecule type" value="Genomic_DNA"/>
</dbReference>
<dbReference type="GO" id="GO:0030975">
    <property type="term" value="F:thiamine binding"/>
    <property type="evidence" value="ECO:0007669"/>
    <property type="project" value="InterPro"/>
</dbReference>
<dbReference type="InterPro" id="IPR007373">
    <property type="entry name" value="Thiamin_PyroPKinase_B1-bd"/>
</dbReference>
<dbReference type="InterPro" id="IPR007371">
    <property type="entry name" value="TPK_catalytic"/>
</dbReference>
<dbReference type="InterPro" id="IPR036759">
    <property type="entry name" value="TPK_catalytic_sf"/>
</dbReference>
<evidence type="ECO:0000256" key="1">
    <source>
        <dbReference type="ARBA" id="ARBA00022679"/>
    </source>
</evidence>
<dbReference type="Proteomes" id="UP000295515">
    <property type="component" value="Unassembled WGS sequence"/>
</dbReference>
<comment type="caution">
    <text evidence="7">The sequence shown here is derived from an EMBL/GenBank/DDBJ whole genome shotgun (WGS) entry which is preliminary data.</text>
</comment>
<feature type="domain" description="Thiamin pyrophosphokinase thiamin-binding" evidence="6">
    <location>
        <begin position="129"/>
        <end position="192"/>
    </location>
</feature>
<dbReference type="SUPFAM" id="SSF63999">
    <property type="entry name" value="Thiamin pyrophosphokinase, catalytic domain"/>
    <property type="match status" value="1"/>
</dbReference>
<dbReference type="GeneID" id="98915458"/>
<evidence type="ECO:0000313" key="7">
    <source>
        <dbReference type="EMBL" id="TCV99381.1"/>
    </source>
</evidence>
<evidence type="ECO:0000256" key="2">
    <source>
        <dbReference type="ARBA" id="ARBA00022741"/>
    </source>
</evidence>
<keyword evidence="3 7" id="KW-0418">Kinase</keyword>
<dbReference type="PANTHER" id="PTHR41299">
    <property type="entry name" value="THIAMINE PYROPHOSPHOKINASE"/>
    <property type="match status" value="1"/>
</dbReference>
<dbReference type="EC" id="2.7.6.2" evidence="5"/>
<dbReference type="InterPro" id="IPR006282">
    <property type="entry name" value="Thi_PPkinase"/>
</dbReference>
<dbReference type="GO" id="GO:0009229">
    <property type="term" value="P:thiamine diphosphate biosynthetic process"/>
    <property type="evidence" value="ECO:0007669"/>
    <property type="project" value="InterPro"/>
</dbReference>
<keyword evidence="8" id="KW-1185">Reference proteome</keyword>
<protein>
    <recommendedName>
        <fullName evidence="5">Thiamine diphosphokinase</fullName>
        <ecNumber evidence="5">2.7.6.2</ecNumber>
    </recommendedName>
</protein>
<dbReference type="InterPro" id="IPR036371">
    <property type="entry name" value="TPK_B1-bd_sf"/>
</dbReference>
<evidence type="ECO:0000256" key="3">
    <source>
        <dbReference type="ARBA" id="ARBA00022777"/>
    </source>
</evidence>
<reference evidence="7 8" key="1">
    <citation type="submission" date="2019-03" db="EMBL/GenBank/DDBJ databases">
        <title>Genomic Encyclopedia of Type Strains, Phase IV (KMG-IV): sequencing the most valuable type-strain genomes for metagenomic binning, comparative biology and taxonomic classification.</title>
        <authorList>
            <person name="Goeker M."/>
        </authorList>
    </citation>
    <scope>NUCLEOTIDE SEQUENCE [LARGE SCALE GENOMIC DNA]</scope>
    <source>
        <strain evidence="7 8">DSM 29487</strain>
    </source>
</reference>
<evidence type="ECO:0000313" key="8">
    <source>
        <dbReference type="Proteomes" id="UP000295515"/>
    </source>
</evidence>